<accession>A0AC35FQW1</accession>
<sequence length="338" mass="37490">MYPSGVTYSIDPSQAGTNHPGGIDYTMIQPQQIYQLPVYYSSETYHPQQGYEDPYQTSTSTQFQQPGGVGPPQYHIQTAQYSGGGEQQQQQNYMQQENNSQAIYPKTNATMFDNTAAKYTADWVSRTTLIPSEMKVPPDQAVDLVSHDSKVITPKNWGEGSYVVTTSTATKPIASATVDHQQQPLLDQQLAQLDITSFPFVFSQLSQPQQAMGVPGGYTMNWPGTSQQQQPQQQMYRDQTIRTYNAVPKTQTTSWADITKKGTINNNNMTQQQRPQFGGGNNSAFQDQRGTQSAQPQIRHERSFTGPKNTFNQTGANNPGSFVRNVNRSSGNFGGNRG</sequence>
<protein>
    <submittedName>
        <fullName evidence="2">Enamelin</fullName>
    </submittedName>
</protein>
<evidence type="ECO:0000313" key="2">
    <source>
        <dbReference type="WBParaSite" id="PS1159_v2.g20.t1"/>
    </source>
</evidence>
<dbReference type="Proteomes" id="UP000887580">
    <property type="component" value="Unplaced"/>
</dbReference>
<dbReference type="WBParaSite" id="PS1159_v2.g20.t1">
    <property type="protein sequence ID" value="PS1159_v2.g20.t1"/>
    <property type="gene ID" value="PS1159_v2.g20"/>
</dbReference>
<reference evidence="2" key="1">
    <citation type="submission" date="2022-11" db="UniProtKB">
        <authorList>
            <consortium name="WormBaseParasite"/>
        </authorList>
    </citation>
    <scope>IDENTIFICATION</scope>
</reference>
<proteinExistence type="predicted"/>
<evidence type="ECO:0000313" key="1">
    <source>
        <dbReference type="Proteomes" id="UP000887580"/>
    </source>
</evidence>
<name>A0AC35FQW1_9BILA</name>
<organism evidence="1 2">
    <name type="scientific">Panagrolaimus sp. PS1159</name>
    <dbReference type="NCBI Taxonomy" id="55785"/>
    <lineage>
        <taxon>Eukaryota</taxon>
        <taxon>Metazoa</taxon>
        <taxon>Ecdysozoa</taxon>
        <taxon>Nematoda</taxon>
        <taxon>Chromadorea</taxon>
        <taxon>Rhabditida</taxon>
        <taxon>Tylenchina</taxon>
        <taxon>Panagrolaimomorpha</taxon>
        <taxon>Panagrolaimoidea</taxon>
        <taxon>Panagrolaimidae</taxon>
        <taxon>Panagrolaimus</taxon>
    </lineage>
</organism>